<evidence type="ECO:0000256" key="1">
    <source>
        <dbReference type="ARBA" id="ARBA00004651"/>
    </source>
</evidence>
<protein>
    <submittedName>
        <fullName evidence="14">CBS domain containing-hemolysin-like protein</fullName>
    </submittedName>
</protein>
<evidence type="ECO:0000256" key="9">
    <source>
        <dbReference type="PROSITE-ProRule" id="PRU00703"/>
    </source>
</evidence>
<dbReference type="PANTHER" id="PTHR43099">
    <property type="entry name" value="UPF0053 PROTEIN YRKA"/>
    <property type="match status" value="1"/>
</dbReference>
<proteinExistence type="inferred from homology"/>
<dbReference type="AlphaFoldDB" id="A0A4R2P905"/>
<dbReference type="FunFam" id="3.10.580.10:FF:000002">
    <property type="entry name" value="Magnesium/cobalt efflux protein CorC"/>
    <property type="match status" value="1"/>
</dbReference>
<comment type="similarity">
    <text evidence="2">Belongs to the UPF0053 family.</text>
</comment>
<feature type="domain" description="CBS" evidence="12">
    <location>
        <begin position="283"/>
        <end position="340"/>
    </location>
</feature>
<evidence type="ECO:0000256" key="4">
    <source>
        <dbReference type="ARBA" id="ARBA00022692"/>
    </source>
</evidence>
<dbReference type="Gene3D" id="3.10.580.10">
    <property type="entry name" value="CBS-domain"/>
    <property type="match status" value="1"/>
</dbReference>
<feature type="domain" description="CNNM transmembrane" evidence="13">
    <location>
        <begin position="1"/>
        <end position="201"/>
    </location>
</feature>
<keyword evidence="7 9" id="KW-0129">CBS domain</keyword>
<dbReference type="Pfam" id="PF01595">
    <property type="entry name" value="CNNM"/>
    <property type="match status" value="1"/>
</dbReference>
<organism evidence="14 15">
    <name type="scientific">Scopulibacillus darangshiensis</name>
    <dbReference type="NCBI Taxonomy" id="442528"/>
    <lineage>
        <taxon>Bacteria</taxon>
        <taxon>Bacillati</taxon>
        <taxon>Bacillota</taxon>
        <taxon>Bacilli</taxon>
        <taxon>Bacillales</taxon>
        <taxon>Sporolactobacillaceae</taxon>
        <taxon>Scopulibacillus</taxon>
    </lineage>
</organism>
<keyword evidence="6 10" id="KW-1133">Transmembrane helix</keyword>
<feature type="transmembrane region" description="Helical" evidence="11">
    <location>
        <begin position="142"/>
        <end position="167"/>
    </location>
</feature>
<dbReference type="EMBL" id="SLXK01000005">
    <property type="protein sequence ID" value="TCP30541.1"/>
    <property type="molecule type" value="Genomic_DNA"/>
</dbReference>
<keyword evidence="5" id="KW-0677">Repeat</keyword>
<evidence type="ECO:0000313" key="14">
    <source>
        <dbReference type="EMBL" id="TCP30541.1"/>
    </source>
</evidence>
<dbReference type="PANTHER" id="PTHR43099:SF2">
    <property type="entry name" value="UPF0053 PROTEIN YRKA"/>
    <property type="match status" value="1"/>
</dbReference>
<keyword evidence="4 10" id="KW-0812">Transmembrane</keyword>
<keyword evidence="8 10" id="KW-0472">Membrane</keyword>
<dbReference type="PROSITE" id="PS51371">
    <property type="entry name" value="CBS"/>
    <property type="match status" value="2"/>
</dbReference>
<dbReference type="SMART" id="SM00116">
    <property type="entry name" value="CBS"/>
    <property type="match status" value="2"/>
</dbReference>
<evidence type="ECO:0000256" key="8">
    <source>
        <dbReference type="ARBA" id="ARBA00023136"/>
    </source>
</evidence>
<evidence type="ECO:0000256" key="3">
    <source>
        <dbReference type="ARBA" id="ARBA00022475"/>
    </source>
</evidence>
<evidence type="ECO:0000259" key="12">
    <source>
        <dbReference type="PROSITE" id="PS51371"/>
    </source>
</evidence>
<dbReference type="GO" id="GO:0005886">
    <property type="term" value="C:plasma membrane"/>
    <property type="evidence" value="ECO:0007669"/>
    <property type="project" value="UniProtKB-SubCell"/>
</dbReference>
<dbReference type="SMART" id="SM01091">
    <property type="entry name" value="CorC_HlyC"/>
    <property type="match status" value="1"/>
</dbReference>
<evidence type="ECO:0000256" key="7">
    <source>
        <dbReference type="ARBA" id="ARBA00023122"/>
    </source>
</evidence>
<dbReference type="Pfam" id="PF03471">
    <property type="entry name" value="CorC_HlyC"/>
    <property type="match status" value="1"/>
</dbReference>
<feature type="transmembrane region" description="Helical" evidence="11">
    <location>
        <begin position="6"/>
        <end position="27"/>
    </location>
</feature>
<gene>
    <name evidence="14" type="ORF">EV207_10570</name>
</gene>
<dbReference type="InterPro" id="IPR046342">
    <property type="entry name" value="CBS_dom_sf"/>
</dbReference>
<feature type="transmembrane region" description="Helical" evidence="11">
    <location>
        <begin position="57"/>
        <end position="77"/>
    </location>
</feature>
<keyword evidence="3" id="KW-1003">Cell membrane</keyword>
<dbReference type="Gene3D" id="3.30.465.10">
    <property type="match status" value="1"/>
</dbReference>
<dbReference type="Proteomes" id="UP000295416">
    <property type="component" value="Unassembled WGS sequence"/>
</dbReference>
<dbReference type="InterPro" id="IPR002550">
    <property type="entry name" value="CNNM"/>
</dbReference>
<comment type="subcellular location">
    <subcellularLocation>
        <location evidence="1">Cell membrane</location>
        <topology evidence="1">Multi-pass membrane protein</topology>
    </subcellularLocation>
</comment>
<dbReference type="OrthoDB" id="9798188at2"/>
<dbReference type="Pfam" id="PF00571">
    <property type="entry name" value="CBS"/>
    <property type="match status" value="2"/>
</dbReference>
<dbReference type="InterPro" id="IPR036318">
    <property type="entry name" value="FAD-bd_PCMH-like_sf"/>
</dbReference>
<evidence type="ECO:0000256" key="5">
    <source>
        <dbReference type="ARBA" id="ARBA00022737"/>
    </source>
</evidence>
<dbReference type="InterPro" id="IPR000644">
    <property type="entry name" value="CBS_dom"/>
</dbReference>
<dbReference type="PROSITE" id="PS51846">
    <property type="entry name" value="CNNM"/>
    <property type="match status" value="1"/>
</dbReference>
<evidence type="ECO:0000256" key="2">
    <source>
        <dbReference type="ARBA" id="ARBA00006337"/>
    </source>
</evidence>
<accession>A0A4R2P905</accession>
<evidence type="ECO:0000256" key="10">
    <source>
        <dbReference type="PROSITE-ProRule" id="PRU01193"/>
    </source>
</evidence>
<dbReference type="RefSeq" id="WP_132744485.1">
    <property type="nucleotide sequence ID" value="NZ_SLXK01000005.1"/>
</dbReference>
<evidence type="ECO:0000256" key="11">
    <source>
        <dbReference type="SAM" id="Phobius"/>
    </source>
</evidence>
<comment type="caution">
    <text evidence="14">The sequence shown here is derived from an EMBL/GenBank/DDBJ whole genome shotgun (WGS) entry which is preliminary data.</text>
</comment>
<evidence type="ECO:0000259" key="13">
    <source>
        <dbReference type="PROSITE" id="PS51846"/>
    </source>
</evidence>
<evidence type="ECO:0000313" key="15">
    <source>
        <dbReference type="Proteomes" id="UP000295416"/>
    </source>
</evidence>
<feature type="domain" description="CBS" evidence="12">
    <location>
        <begin position="220"/>
        <end position="280"/>
    </location>
</feature>
<dbReference type="InterPro" id="IPR005170">
    <property type="entry name" value="Transptr-assoc_dom"/>
</dbReference>
<keyword evidence="15" id="KW-1185">Reference proteome</keyword>
<dbReference type="SUPFAM" id="SSF54631">
    <property type="entry name" value="CBS-domain pair"/>
    <property type="match status" value="1"/>
</dbReference>
<reference evidence="14 15" key="1">
    <citation type="submission" date="2019-03" db="EMBL/GenBank/DDBJ databases">
        <title>Genomic Encyclopedia of Type Strains, Phase IV (KMG-IV): sequencing the most valuable type-strain genomes for metagenomic binning, comparative biology and taxonomic classification.</title>
        <authorList>
            <person name="Goeker M."/>
        </authorList>
    </citation>
    <scope>NUCLEOTIDE SEQUENCE [LARGE SCALE GENOMIC DNA]</scope>
    <source>
        <strain evidence="14 15">DSM 19377</strain>
    </source>
</reference>
<dbReference type="GO" id="GO:0050660">
    <property type="term" value="F:flavin adenine dinucleotide binding"/>
    <property type="evidence" value="ECO:0007669"/>
    <property type="project" value="InterPro"/>
</dbReference>
<name>A0A4R2P905_9BACL</name>
<dbReference type="SUPFAM" id="SSF56176">
    <property type="entry name" value="FAD-binding/transporter-associated domain-like"/>
    <property type="match status" value="1"/>
</dbReference>
<sequence>MTIINIAVLIVLILLTAFFVSTEFAIVKVRKTKIDTLAEEGDKKAIAAQKVLNKLDAYLSACQLGITMTALGIGWLGEPTIGHYLELLFGYFPLSDAIALTLSVVLAFVVITIIHVVLGELAPKTLAIQQAEKVTLSFARPLIAFNYVMYPFIWVLNGSAILVAKLFGAKPISEQENVHTEEELRLLLSESYESGEINQSEYRYVNRIFEFDDRIAREIMVPRTEVVCLYQDRSLEENIGIMRNEKYTRYPVVKEDKDHVIGVVNIKELFHASLASRQDLQNFIRPMISVLETMPIKKLLVKMQKERVHMAVLIDEYGGTSGIVTVEDILEEIVGEIRDEFDEDEEPMLQKNAQDDYIVDGKMLIDDLNHLLKTDLQHEEVDTIGGYILSEKDDVDVGTIVETNDVILEVLEAEGTQIKKVSIKSVRK</sequence>
<dbReference type="CDD" id="cd04590">
    <property type="entry name" value="CBS_pair_CorC_HlyC_assoc"/>
    <property type="match status" value="1"/>
</dbReference>
<evidence type="ECO:0000256" key="6">
    <source>
        <dbReference type="ARBA" id="ARBA00022989"/>
    </source>
</evidence>
<feature type="transmembrane region" description="Helical" evidence="11">
    <location>
        <begin position="97"/>
        <end position="121"/>
    </location>
</feature>
<dbReference type="InterPro" id="IPR044751">
    <property type="entry name" value="Ion_transp-like_CBS"/>
</dbReference>
<dbReference type="InterPro" id="IPR051676">
    <property type="entry name" value="UPF0053_domain"/>
</dbReference>
<dbReference type="InterPro" id="IPR016169">
    <property type="entry name" value="FAD-bd_PCMH_sub2"/>
</dbReference>